<dbReference type="InterPro" id="IPR015797">
    <property type="entry name" value="NUDIX_hydrolase-like_dom_sf"/>
</dbReference>
<dbReference type="InterPro" id="IPR032582">
    <property type="entry name" value="DUF4916"/>
</dbReference>
<dbReference type="SUPFAM" id="SSF55811">
    <property type="entry name" value="Nudix"/>
    <property type="match status" value="1"/>
</dbReference>
<evidence type="ECO:0000313" key="1">
    <source>
        <dbReference type="EMBL" id="MDY5153309.1"/>
    </source>
</evidence>
<dbReference type="EMBL" id="JAWNFU010000002">
    <property type="protein sequence ID" value="MDY5153309.1"/>
    <property type="molecule type" value="Genomic_DNA"/>
</dbReference>
<name>A0AAW9HP83_9ACTO</name>
<proteinExistence type="predicted"/>
<dbReference type="Pfam" id="PF16262">
    <property type="entry name" value="DUF4916"/>
    <property type="match status" value="1"/>
</dbReference>
<comment type="caution">
    <text evidence="1">The sequence shown here is derived from an EMBL/GenBank/DDBJ whole genome shotgun (WGS) entry which is preliminary data.</text>
</comment>
<dbReference type="Proteomes" id="UP001273799">
    <property type="component" value="Unassembled WGS sequence"/>
</dbReference>
<accession>A0AAW9HP83</accession>
<dbReference type="Gene3D" id="3.90.79.10">
    <property type="entry name" value="Nucleoside Triphosphate Pyrophosphohydrolase"/>
    <property type="match status" value="1"/>
</dbReference>
<gene>
    <name evidence="1" type="ORF">R6G71_04510</name>
</gene>
<evidence type="ECO:0000313" key="2">
    <source>
        <dbReference type="Proteomes" id="UP001273799"/>
    </source>
</evidence>
<dbReference type="AlphaFoldDB" id="A0AAW9HP83"/>
<organism evidence="1 2">
    <name type="scientific">Actinobaculum suis</name>
    <dbReference type="NCBI Taxonomy" id="1657"/>
    <lineage>
        <taxon>Bacteria</taxon>
        <taxon>Bacillati</taxon>
        <taxon>Actinomycetota</taxon>
        <taxon>Actinomycetes</taxon>
        <taxon>Actinomycetales</taxon>
        <taxon>Actinomycetaceae</taxon>
        <taxon>Actinobaculum</taxon>
    </lineage>
</organism>
<reference evidence="1" key="1">
    <citation type="submission" date="2023-10" db="EMBL/GenBank/DDBJ databases">
        <title>Whole Genome based description of the genera Actinobaculum and Actinotignum reveals a complex phylogenetic relationship within the species included in the genus Actinotignum.</title>
        <authorList>
            <person name="Jensen C.S."/>
            <person name="Dargis R."/>
            <person name="Kemp M."/>
            <person name="Christensen J.J."/>
        </authorList>
    </citation>
    <scope>NUCLEOTIDE SEQUENCE</scope>
    <source>
        <strain evidence="1">Actinobaculum_suis_CCUG19206T</strain>
    </source>
</reference>
<dbReference type="RefSeq" id="WP_074663007.1">
    <property type="nucleotide sequence ID" value="NZ_FNAU01000010.1"/>
</dbReference>
<sequence length="176" mass="19687">MSEIDAADMGPWLNPDDLEFVRGKVPIIYVDIVPVRLDDKGRLELIGMLLRLDSAGISREFPAGRVLFHEPLRDAVLRHVEKDLGLMALPQIPSCMVPFTIQEYFPTPSGEGTFFDARQHRIDLAYIVPIQGDCNPGDDALEFSWFTPGEARTPSLQKEMAPGHAELLRRALAYLA</sequence>
<protein>
    <submittedName>
        <fullName evidence="1">DUF4916 domain-containing protein</fullName>
    </submittedName>
</protein>